<dbReference type="EMBL" id="JAROAV010000039">
    <property type="protein sequence ID" value="MDF8265736.1"/>
    <property type="molecule type" value="Genomic_DNA"/>
</dbReference>
<dbReference type="CDD" id="cd00081">
    <property type="entry name" value="Hint"/>
    <property type="match status" value="1"/>
</dbReference>
<dbReference type="PROSITE" id="PS50818">
    <property type="entry name" value="INTEIN_C_TER"/>
    <property type="match status" value="1"/>
</dbReference>
<evidence type="ECO:0000256" key="1">
    <source>
        <dbReference type="ARBA" id="ARBA00022737"/>
    </source>
</evidence>
<dbReference type="NCBIfam" id="TIGR03696">
    <property type="entry name" value="Rhs_assc_core"/>
    <property type="match status" value="1"/>
</dbReference>
<keyword evidence="1" id="KW-0677">Repeat</keyword>
<name>A0ABT6CEL9_9MICO</name>
<dbReference type="InterPro" id="IPR006530">
    <property type="entry name" value="YD"/>
</dbReference>
<protein>
    <submittedName>
        <fullName evidence="5">DNRLRE domain-containing protein</fullName>
    </submittedName>
</protein>
<dbReference type="Gene3D" id="2.180.10.10">
    <property type="entry name" value="RHS repeat-associated core"/>
    <property type="match status" value="4"/>
</dbReference>
<dbReference type="Pfam" id="PF25275">
    <property type="entry name" value="Golvesin_C"/>
    <property type="match status" value="2"/>
</dbReference>
<dbReference type="NCBIfam" id="NF033679">
    <property type="entry name" value="DNRLRE_dom"/>
    <property type="match status" value="2"/>
</dbReference>
<dbReference type="Pfam" id="PF07591">
    <property type="entry name" value="PT-HINT"/>
    <property type="match status" value="1"/>
</dbReference>
<comment type="caution">
    <text evidence="5">The sequence shown here is derived from an EMBL/GenBank/DDBJ whole genome shotgun (WGS) entry which is preliminary data.</text>
</comment>
<evidence type="ECO:0000256" key="3">
    <source>
        <dbReference type="SAM" id="SignalP"/>
    </source>
</evidence>
<dbReference type="Pfam" id="PF25023">
    <property type="entry name" value="TEN_YD-shell"/>
    <property type="match status" value="1"/>
</dbReference>
<dbReference type="RefSeq" id="WP_277193037.1">
    <property type="nucleotide sequence ID" value="NZ_JAROAV010000039.1"/>
</dbReference>
<keyword evidence="3" id="KW-0732">Signal</keyword>
<dbReference type="InterPro" id="IPR050708">
    <property type="entry name" value="T6SS_VgrG/RHS"/>
</dbReference>
<dbReference type="Proteomes" id="UP001528912">
    <property type="component" value="Unassembled WGS sequence"/>
</dbReference>
<dbReference type="InterPro" id="IPR030934">
    <property type="entry name" value="Intein_C"/>
</dbReference>
<dbReference type="Gene3D" id="2.170.16.10">
    <property type="entry name" value="Hedgehog/Intein (Hint) domain"/>
    <property type="match status" value="1"/>
</dbReference>
<feature type="region of interest" description="Disordered" evidence="2">
    <location>
        <begin position="51"/>
        <end position="87"/>
    </location>
</feature>
<evidence type="ECO:0000259" key="4">
    <source>
        <dbReference type="SMART" id="SM00306"/>
    </source>
</evidence>
<accession>A0ABT6CEL9</accession>
<dbReference type="InterPro" id="IPR006141">
    <property type="entry name" value="Intein_N"/>
</dbReference>
<gene>
    <name evidence="5" type="ORF">P4R38_15935</name>
</gene>
<feature type="signal peptide" evidence="3">
    <location>
        <begin position="1"/>
        <end position="23"/>
    </location>
</feature>
<sequence length="3030" mass="320818">MSSVVAAAVVTAFSGAGSATVSAAALESQASLSLTGGAGAQLVAPSPARVGAHSSAAAKPGAKASRVRELTGRRSASSKSFEMSDGTTQVVMSAEPVHYRDSKGKWQDIDTRVSAGSGDDAFAAAKNAFGVRFGRSSDRLMRFEADGVSVSVGAAGDERPVKAQASGSSVTFADVFGSADVRYTVRPSGVKEDVLLASAADGAGPFVFELHTKGMSAKALPGGAVGLFTEGDKERPSYVLPAPVMTDSAAGRGAAPATGKVTQTLKQDGDVLTVTLTPDAAWLTAPERVFPVMVDPSITVAPAPAAAQDTYLSEVNPGNTYGGLDQMSVGVNGSAKRYRGLVRFDTSMIPAGTTIRSADLNMHYANTFSSDTTATPLQALAATKAWSEDTATWTDMNAAFNPAQGYNRVVVDNADGLSTSSTGTWEESANANAVGGSQAVATSGTTADTFTWTPRVPGDGDYQVETHFVPSATQGTPTYVVTGDAASSASVGVNQTTGATTGVWAQVAASQHFSADPAASALVKVTRQAGTTATAPAADAVRLTEYSRQVMPVSGRDAWHSYAVGSFVQGWVDNPASNFGFMLKAVDESATAAAGGATYQTSEDAYGGETVVRPNLVITYGEPGVELNAPTSIHASGPELSWTKYLDPTPADGDNVAEYQIFRGCRVLPAAACTAPSGDWFAGSGAQLVGTVPADVTSWTDESATASTATEGATYVYWVVVRTADDVQSGRDGRASSNAMVVTTPREGRAVKVFTGDVSDTTLSSTQNGTVLSRPDGTASNAKYWVKVGNSSSTYGNTRALFEFDTLSIKQAVKVTDARVELWKGGGAGSGTPSYDMYALTRDFVEDQATWDSATTTIKWTTKGGDMEGAALASVTTDTDPTRLTFASAALTAKVQAWVNNLGDNHGFLLKTRDETLSQQTINIVNGEAPDRLLHPRLVVEHLEKNDTQTIEADQVPERFVPGTIITTPVTVTNTTSTAWPAGLQLSYRWTEPGSGTDITTSGERNYVPLGRALNPGESVKVSLPIRTPIQSDTGAKRLAYDFYLDLWTGSDWFSATTPLSSSTTRPTQGCTMVKTGLLCVDRYVEDPTSNSLGLEKFLTYTGESTGGGGQLLANLWNGNTVWSYNALSNPSIGPSSFVRLTYNSSDVTDSGAGYGFSLQPATLTRLGSTLSVPSGGSTNNLMTFIDGDGTTHTYKLIDATKTQPVLRYTRPAGVGLDLSRDTAGDADHQWALTRPDGTRFYFNKDTGRPASVVDRNGNTLTYGYDTSGRLTSVRDAGGRTTLTLGYDTAGLKWVRDLSGRALKFTYNASHQLTTLQDGGSFDAATGAYATGALVKTFQLGYTDTSTNGNAKLNAVKDPMGSSTSVEYFTSTENSAFANWPKKYTDRRANLTTFVYSDPDGSAAKDIVAEVTDVNGSTPSVTTYRSDGYGRTTSIKDANANATGSADVTTMGWDSDHNVTRLAEPNGAVSTWEYDPGTGYPLKVRDAMTVKKNGTGVVLTYDKLTGAPGTPTVLKTKTSAAKLVTTFGYDTKGNLLTVRDGNSNGPTYTYNTNGTVATAKDARGGTTTYAGYDANGYPQSITDAVASKTDFVYDVRGNVMQVKDALAQVTTAEYDAFGRPTKVTTPHDGTTTRTTQTDYDLNDRVIKQTSPNGAQTVATYNAGDQVEKSTVPDNNLTGRAATYAYDPLGRLVSETAPNGVATPTAGDFTTSYTYDRLGQVLTMQAPFTDSDGTAKTVTTSYSYDQVGNVVKVVDPNKNATPDASDFTTKKVYDLNGQVTASTDAAGYTTKTEYNDDGQVTAQIDQLGNRTTTTYDKAGQPTGTSLNRTAIGSSTPQVLKTTATYDAAGNITRVTRPSNQVSETVYDAANRPIQRKGAADGSNTPSTYTTYDEVGRIKAQSDPTYATTQAGASAWTNYTYYPSGDIKTATDPWSIVTSYGYNSLGQQTSRALKANGFTATRSQSWTFYPDGSLASRSDTAAAQPTTIMDNANTWQVATTGTWTTVAGGTNTQGANYLTHAAAAAGTTGAADSITWKIDPDTSSQFEVWVSCPVRTDATTAATYTINHAGGAVTKTIDQKACTSANSWVSLGTYTFTGNTNRSVVLKPSTTGVVVADAVRIVDMGAAKARSFTNTYDANGSPTQVKDTTTGAAIDTYQTSYDELGRATIVQELAAGVEKRKTDYTYDRNSNPLSVMAFRPTDATRAGTSRYTAYTWDVRNLVATVRAGDTPTTPAKQDAWAYTYDPRGMLSSLAKPNGNVAKATYHEDGLPKTLEEKTSGGALVASHQLTYTLDGDRSQDVERLDDAGSTGTLDQTSVFAYTPNQQLKTVTRTGADKGENEAFTYDAAGNITAETVGATSTTRTYDRNRLTKSVQTTGGVSTTFNHRYDVLGRASSVDVGAQVVERYGYDGWDRLTRHQRWDSAGTALSSKSSTFDPFDRVVSQTNKPGSDWTVATRFSYLGLGSQVAVEEQADRAGVFKTSKRYAYDPAGKPLSLVDSPITGTTATTSYYGYNPHGDVETLTAADDPATTTTNEAGPTAGTYRYTAYGAPDKVGTTGVDAITGDPTKDADMVNPIRYSGKRFDALTGSYDMGFRTYSTGLNRFLSRDMFNGALDDMNLGSDPWNTNRYAFTGGNPLNRIEVDGHINAIEKGGGSVAPEDGERAQAVAVEHHAKDPVLTAEIGGRPMAAATQESWDRGMEKAKAYLRSRDMPYAVLECGLSTLNHTLSDGQVCSYNYMGYARHAAGIVCKTAGMVCGQAGSETQFMMALGFADGAMFSAQGDVGHQFPGTFRTRGPGSTAKTRAVEDVNALPCNCFAAGTTVQTARGEVPVEQVRTGDQVWAKNIGTGKNELRRVIGLFHKNTTTLMTITVTGGAVVAVTQQHPFMVEGEGWVLSGDLRVGDRLTQRDGGTATITSIRVENRSATVYNFEVEGDHNYYITAAQLLVHNCPTEAGGVSKLTNSQAGDLAKWLGYSKTNFRSSNQPVFRNGKYYITQDIDGHIGGTWKMSRSPDGFSKQDRLGTYDHELNWIGP</sequence>
<evidence type="ECO:0000256" key="2">
    <source>
        <dbReference type="SAM" id="MobiDB-lite"/>
    </source>
</evidence>
<dbReference type="CDD" id="cd20685">
    <property type="entry name" value="CdiA-CT_Ecl_RNase-like"/>
    <property type="match status" value="1"/>
</dbReference>
<dbReference type="SMART" id="SM00306">
    <property type="entry name" value="HintN"/>
    <property type="match status" value="1"/>
</dbReference>
<dbReference type="PANTHER" id="PTHR32305:SF15">
    <property type="entry name" value="PROTEIN RHSA-RELATED"/>
    <property type="match status" value="1"/>
</dbReference>
<evidence type="ECO:0000313" key="5">
    <source>
        <dbReference type="EMBL" id="MDF8265736.1"/>
    </source>
</evidence>
<dbReference type="InterPro" id="IPR003587">
    <property type="entry name" value="Hint_dom_N"/>
</dbReference>
<dbReference type="Pfam" id="PF15526">
    <property type="entry name" value="Ntox21"/>
    <property type="match status" value="1"/>
</dbReference>
<feature type="compositionally biased region" description="Polar residues" evidence="2">
    <location>
        <begin position="74"/>
        <end position="87"/>
    </location>
</feature>
<dbReference type="Gene3D" id="3.10.380.20">
    <property type="entry name" value="Novel toxin 21 (CdiA), C-terminal domain"/>
    <property type="match status" value="1"/>
</dbReference>
<dbReference type="InterPro" id="IPR036844">
    <property type="entry name" value="Hint_dom_sf"/>
</dbReference>
<organism evidence="5 6">
    <name type="scientific">Luteipulveratus flavus</name>
    <dbReference type="NCBI Taxonomy" id="3031728"/>
    <lineage>
        <taxon>Bacteria</taxon>
        <taxon>Bacillati</taxon>
        <taxon>Actinomycetota</taxon>
        <taxon>Actinomycetes</taxon>
        <taxon>Micrococcales</taxon>
        <taxon>Dermacoccaceae</taxon>
        <taxon>Luteipulveratus</taxon>
    </lineage>
</organism>
<dbReference type="InterPro" id="IPR031325">
    <property type="entry name" value="RHS_repeat"/>
</dbReference>
<dbReference type="InterPro" id="IPR028190">
    <property type="entry name" value="Ntox21"/>
</dbReference>
<keyword evidence="6" id="KW-1185">Reference proteome</keyword>
<dbReference type="InterPro" id="IPR033803">
    <property type="entry name" value="CBD-like_Golvesin-Xly"/>
</dbReference>
<proteinExistence type="predicted"/>
<dbReference type="SUPFAM" id="SSF51294">
    <property type="entry name" value="Hedgehog/intein (Hint) domain"/>
    <property type="match status" value="1"/>
</dbReference>
<dbReference type="NCBIfam" id="TIGR01643">
    <property type="entry name" value="YD_repeat_2x"/>
    <property type="match status" value="3"/>
</dbReference>
<dbReference type="PROSITE" id="PS50817">
    <property type="entry name" value="INTEIN_N_TER"/>
    <property type="match status" value="1"/>
</dbReference>
<dbReference type="NCBIfam" id="TIGR01443">
    <property type="entry name" value="intein_Cterm"/>
    <property type="match status" value="1"/>
</dbReference>
<dbReference type="InterPro" id="IPR056823">
    <property type="entry name" value="TEN-like_YD-shell"/>
</dbReference>
<feature type="domain" description="Hint" evidence="4">
    <location>
        <begin position="2811"/>
        <end position="2906"/>
    </location>
</feature>
<feature type="chain" id="PRO_5045250489" evidence="3">
    <location>
        <begin position="24"/>
        <end position="3030"/>
    </location>
</feature>
<dbReference type="Gene3D" id="2.60.40.10">
    <property type="entry name" value="Immunoglobulins"/>
    <property type="match status" value="1"/>
</dbReference>
<reference evidence="5 6" key="1">
    <citation type="submission" date="2023-03" db="EMBL/GenBank/DDBJ databases">
        <title>YIM 133296 draft genome.</title>
        <authorList>
            <person name="Xiong L."/>
        </authorList>
    </citation>
    <scope>NUCLEOTIDE SEQUENCE [LARGE SCALE GENOMIC DNA]</scope>
    <source>
        <strain evidence="5 6">YIM 133296</strain>
    </source>
</reference>
<dbReference type="Pfam" id="PF05593">
    <property type="entry name" value="RHS_repeat"/>
    <property type="match status" value="3"/>
</dbReference>
<dbReference type="InterPro" id="IPR038181">
    <property type="entry name" value="Ntox21_sf"/>
</dbReference>
<evidence type="ECO:0000313" key="6">
    <source>
        <dbReference type="Proteomes" id="UP001528912"/>
    </source>
</evidence>
<dbReference type="InterPro" id="IPR022385">
    <property type="entry name" value="Rhs_assc_core"/>
</dbReference>
<feature type="compositionally biased region" description="Low complexity" evidence="2">
    <location>
        <begin position="51"/>
        <end position="64"/>
    </location>
</feature>
<dbReference type="InterPro" id="IPR013783">
    <property type="entry name" value="Ig-like_fold"/>
</dbReference>
<dbReference type="PANTHER" id="PTHR32305">
    <property type="match status" value="1"/>
</dbReference>